<accession>A0A157SJR6</accession>
<dbReference type="STRING" id="288768.SAMEA3906486_03101"/>
<feature type="signal peptide" evidence="1">
    <location>
        <begin position="1"/>
        <end position="18"/>
    </location>
</feature>
<keyword evidence="3" id="KW-1185">Reference proteome</keyword>
<dbReference type="Proteomes" id="UP000076848">
    <property type="component" value="Unassembled WGS sequence"/>
</dbReference>
<proteinExistence type="predicted"/>
<organism evidence="2 3">
    <name type="scientific">Bordetella ansorpii</name>
    <dbReference type="NCBI Taxonomy" id="288768"/>
    <lineage>
        <taxon>Bacteria</taxon>
        <taxon>Pseudomonadati</taxon>
        <taxon>Pseudomonadota</taxon>
        <taxon>Betaproteobacteria</taxon>
        <taxon>Burkholderiales</taxon>
        <taxon>Alcaligenaceae</taxon>
        <taxon>Bordetella</taxon>
    </lineage>
</organism>
<dbReference type="PROSITE" id="PS51257">
    <property type="entry name" value="PROKAR_LIPOPROTEIN"/>
    <property type="match status" value="1"/>
</dbReference>
<evidence type="ECO:0008006" key="4">
    <source>
        <dbReference type="Google" id="ProtNLM"/>
    </source>
</evidence>
<gene>
    <name evidence="2" type="ORF">SAMEA3906486_03101</name>
</gene>
<keyword evidence="1" id="KW-0732">Signal</keyword>
<evidence type="ECO:0000313" key="3">
    <source>
        <dbReference type="Proteomes" id="UP000076848"/>
    </source>
</evidence>
<dbReference type="EMBL" id="FKIF01000006">
    <property type="protein sequence ID" value="SAI70453.1"/>
    <property type="molecule type" value="Genomic_DNA"/>
</dbReference>
<feature type="chain" id="PRO_5007616298" description="Lipoprotein" evidence="1">
    <location>
        <begin position="19"/>
        <end position="86"/>
    </location>
</feature>
<protein>
    <recommendedName>
        <fullName evidence="4">Lipoprotein</fullName>
    </recommendedName>
</protein>
<reference evidence="2 3" key="1">
    <citation type="submission" date="2016-04" db="EMBL/GenBank/DDBJ databases">
        <authorList>
            <consortium name="Pathogen Informatics"/>
        </authorList>
    </citation>
    <scope>NUCLEOTIDE SEQUENCE [LARGE SCALE GENOMIC DNA]</scope>
    <source>
        <strain evidence="2 3">H050680373</strain>
    </source>
</reference>
<name>A0A157SJR6_9BORD</name>
<dbReference type="AlphaFoldDB" id="A0A157SJR6"/>
<sequence>MKALAAMSFLSLSLAGCGATPMMRSERVEVPVAVPCRVQRMAAPAWATSELPEDASFYQKVTALLAELEQRKAYERRIEAALAACG</sequence>
<evidence type="ECO:0000313" key="2">
    <source>
        <dbReference type="EMBL" id="SAI70453.1"/>
    </source>
</evidence>
<evidence type="ECO:0000256" key="1">
    <source>
        <dbReference type="SAM" id="SignalP"/>
    </source>
</evidence>